<organism evidence="2 3">
    <name type="scientific">Actinoplanes digitatis</name>
    <dbReference type="NCBI Taxonomy" id="1868"/>
    <lineage>
        <taxon>Bacteria</taxon>
        <taxon>Bacillati</taxon>
        <taxon>Actinomycetota</taxon>
        <taxon>Actinomycetes</taxon>
        <taxon>Micromonosporales</taxon>
        <taxon>Micromonosporaceae</taxon>
        <taxon>Actinoplanes</taxon>
    </lineage>
</organism>
<dbReference type="RefSeq" id="WP_377885270.1">
    <property type="nucleotide sequence ID" value="NZ_BOMK01000024.1"/>
</dbReference>
<keyword evidence="1" id="KW-0472">Membrane</keyword>
<keyword evidence="1" id="KW-1133">Transmembrane helix</keyword>
<evidence type="ECO:0008006" key="4">
    <source>
        <dbReference type="Google" id="ProtNLM"/>
    </source>
</evidence>
<comment type="caution">
    <text evidence="2">The sequence shown here is derived from an EMBL/GenBank/DDBJ whole genome shotgun (WGS) entry which is preliminary data.</text>
</comment>
<evidence type="ECO:0000256" key="1">
    <source>
        <dbReference type="SAM" id="Phobius"/>
    </source>
</evidence>
<dbReference type="SUPFAM" id="SSF55961">
    <property type="entry name" value="Bet v1-like"/>
    <property type="match status" value="1"/>
</dbReference>
<sequence length="294" mass="31238">MRKPRPGRANWILAGLIAAFGLAAFCYTVSSGRADSALLFVVLPALLAAALALTPGRTTHGRVFRLTTIALLLAAVALHEGAICVLIASPLVYAVAHGTAAVIRMARQGGTRALAILPLPLLLAGGIEGTSPDLRIRPDQSVEVSRVVALDPAAVRERLAAGPRPVAVGPLPLRLLGAPAPEHVMGAGLEPGDRWMFGYHGSSHGAGGAIVTRVRAAEPRRIDFDVVSDDTITARWLRWRGASVRWHDAGAGRTEVTVVLSYQRRLDPSWYFGPIQDRLMHAGGEHLLDMLALP</sequence>
<protein>
    <recommendedName>
        <fullName evidence="4">Polyketide cyclase/dehydrase</fullName>
    </recommendedName>
</protein>
<keyword evidence="1" id="KW-0812">Transmembrane</keyword>
<dbReference type="EMBL" id="JACHNH010000001">
    <property type="protein sequence ID" value="MBB4763997.1"/>
    <property type="molecule type" value="Genomic_DNA"/>
</dbReference>
<gene>
    <name evidence="2" type="ORF">BJ971_004553</name>
</gene>
<name>A0A7W7I059_9ACTN</name>
<dbReference type="Proteomes" id="UP000578112">
    <property type="component" value="Unassembled WGS sequence"/>
</dbReference>
<keyword evidence="3" id="KW-1185">Reference proteome</keyword>
<reference evidence="2 3" key="1">
    <citation type="submission" date="2020-08" db="EMBL/GenBank/DDBJ databases">
        <title>Sequencing the genomes of 1000 actinobacteria strains.</title>
        <authorList>
            <person name="Klenk H.-P."/>
        </authorList>
    </citation>
    <scope>NUCLEOTIDE SEQUENCE [LARGE SCALE GENOMIC DNA]</scope>
    <source>
        <strain evidence="2 3">DSM 43149</strain>
    </source>
</reference>
<feature type="transmembrane region" description="Helical" evidence="1">
    <location>
        <begin position="66"/>
        <end position="96"/>
    </location>
</feature>
<accession>A0A7W7I059</accession>
<evidence type="ECO:0000313" key="3">
    <source>
        <dbReference type="Proteomes" id="UP000578112"/>
    </source>
</evidence>
<evidence type="ECO:0000313" key="2">
    <source>
        <dbReference type="EMBL" id="MBB4763997.1"/>
    </source>
</evidence>
<feature type="transmembrane region" description="Helical" evidence="1">
    <location>
        <begin position="36"/>
        <end position="54"/>
    </location>
</feature>
<dbReference type="AlphaFoldDB" id="A0A7W7I059"/>
<proteinExistence type="predicted"/>